<dbReference type="EMBL" id="CADCTF010000152">
    <property type="protein sequence ID" value="CAA9267675.1"/>
    <property type="molecule type" value="Genomic_DNA"/>
</dbReference>
<feature type="compositionally biased region" description="Basic residues" evidence="1">
    <location>
        <begin position="87"/>
        <end position="110"/>
    </location>
</feature>
<organism evidence="2">
    <name type="scientific">uncultured Acidimicrobiales bacterium</name>
    <dbReference type="NCBI Taxonomy" id="310071"/>
    <lineage>
        <taxon>Bacteria</taxon>
        <taxon>Bacillati</taxon>
        <taxon>Actinomycetota</taxon>
        <taxon>Acidimicrobiia</taxon>
        <taxon>Acidimicrobiales</taxon>
        <taxon>environmental samples</taxon>
    </lineage>
</organism>
<evidence type="ECO:0000256" key="1">
    <source>
        <dbReference type="SAM" id="MobiDB-lite"/>
    </source>
</evidence>
<reference evidence="2" key="1">
    <citation type="submission" date="2020-02" db="EMBL/GenBank/DDBJ databases">
        <authorList>
            <person name="Meier V. D."/>
        </authorList>
    </citation>
    <scope>NUCLEOTIDE SEQUENCE</scope>
    <source>
        <strain evidence="2">AVDCRST_MAG50</strain>
    </source>
</reference>
<gene>
    <name evidence="2" type="ORF">AVDCRST_MAG50-3241</name>
</gene>
<feature type="non-terminal residue" evidence="2">
    <location>
        <position position="188"/>
    </location>
</feature>
<feature type="compositionally biased region" description="Low complexity" evidence="1">
    <location>
        <begin position="1"/>
        <end position="23"/>
    </location>
</feature>
<feature type="compositionally biased region" description="Gly residues" evidence="1">
    <location>
        <begin position="111"/>
        <end position="122"/>
    </location>
</feature>
<dbReference type="AlphaFoldDB" id="A0A6J4J3Z0"/>
<accession>A0A6J4J3Z0</accession>
<feature type="region of interest" description="Disordered" evidence="1">
    <location>
        <begin position="1"/>
        <end position="188"/>
    </location>
</feature>
<sequence>AHLAGRSTAPPRRRAAGSGRPGRQQPLGSRSHPYRAAATGPGPGCDPWRPGGSGHHASRPRRAVPRPYVRSQCRARRTRASCATALRRGRCAARRARPARAGHTCARHRGAPGGHADGGGRLRGLPRAGRGRHGPVRRSARPVRRRLRRRDRQGSRPGVGSQPLRRLEPPERRRSRPTDRARGRSPAL</sequence>
<proteinExistence type="predicted"/>
<feature type="compositionally biased region" description="Basic and acidic residues" evidence="1">
    <location>
        <begin position="165"/>
        <end position="182"/>
    </location>
</feature>
<feature type="non-terminal residue" evidence="2">
    <location>
        <position position="1"/>
    </location>
</feature>
<evidence type="ECO:0000313" key="2">
    <source>
        <dbReference type="EMBL" id="CAA9267675.1"/>
    </source>
</evidence>
<feature type="compositionally biased region" description="Basic residues" evidence="1">
    <location>
        <begin position="129"/>
        <end position="151"/>
    </location>
</feature>
<name>A0A6J4J3Z0_9ACTN</name>
<protein>
    <submittedName>
        <fullName evidence="2">Uncharacterized protein</fullName>
    </submittedName>
</protein>